<sequence length="265" mass="29553">MASMPYKDFISSPPFTFVVGQGEKEHTIHSALVASQSAALDALINGGMKESIERRVIWKDVDEESFIRFSQFVYTGDYDGATPSKHEPEGKTSSQIAYTYPSNGFGKKAGLFGMAEQVAMTKKRLLWDKFQALYPLPSPAAAPSSEASSVYDYTDVFLGHAKMYVFADYHGIEPLQILALGKLRQVLTSFTVRVESYDDITQLVRYSFEHTVDKKGQEDRLRSLLCLYAACRVEDLWKDTKFRGIAIASPDLSVGLITAMLGRLD</sequence>
<dbReference type="PROSITE" id="PS50097">
    <property type="entry name" value="BTB"/>
    <property type="match status" value="1"/>
</dbReference>
<name>A0A2K0T352_9HYPO</name>
<accession>A0A2K0T352</accession>
<evidence type="ECO:0000259" key="1">
    <source>
        <dbReference type="PROSITE" id="PS50097"/>
    </source>
</evidence>
<dbReference type="AlphaFoldDB" id="A0A2K0T352"/>
<dbReference type="SUPFAM" id="SSF54695">
    <property type="entry name" value="POZ domain"/>
    <property type="match status" value="1"/>
</dbReference>
<feature type="domain" description="BTB" evidence="1">
    <location>
        <begin position="13"/>
        <end position="82"/>
    </location>
</feature>
<evidence type="ECO:0000313" key="3">
    <source>
        <dbReference type="Proteomes" id="UP000236546"/>
    </source>
</evidence>
<dbReference type="PANTHER" id="PTHR47843:SF5">
    <property type="entry name" value="BTB_POZ DOMAIN PROTEIN"/>
    <property type="match status" value="1"/>
</dbReference>
<reference evidence="2 3" key="1">
    <citation type="submission" date="2017-02" db="EMBL/GenBank/DDBJ databases">
        <title>Genomes of Trichoderma spp. with biocontrol activity.</title>
        <authorList>
            <person name="Gardiner D."/>
            <person name="Kazan K."/>
            <person name="Vos C."/>
            <person name="Harvey P."/>
        </authorList>
    </citation>
    <scope>NUCLEOTIDE SEQUENCE [LARGE SCALE GENOMIC DNA]</scope>
    <source>
        <strain evidence="2 3">A5MH</strain>
    </source>
</reference>
<organism evidence="2 3">
    <name type="scientific">Trichoderma gamsii</name>
    <dbReference type="NCBI Taxonomy" id="398673"/>
    <lineage>
        <taxon>Eukaryota</taxon>
        <taxon>Fungi</taxon>
        <taxon>Dikarya</taxon>
        <taxon>Ascomycota</taxon>
        <taxon>Pezizomycotina</taxon>
        <taxon>Sordariomycetes</taxon>
        <taxon>Hypocreomycetidae</taxon>
        <taxon>Hypocreales</taxon>
        <taxon>Hypocreaceae</taxon>
        <taxon>Trichoderma</taxon>
    </lineage>
</organism>
<dbReference type="EMBL" id="MTYH01000074">
    <property type="protein sequence ID" value="PNP39951.1"/>
    <property type="molecule type" value="Genomic_DNA"/>
</dbReference>
<dbReference type="InterPro" id="IPR000210">
    <property type="entry name" value="BTB/POZ_dom"/>
</dbReference>
<dbReference type="InterPro" id="IPR011333">
    <property type="entry name" value="SKP1/BTB/POZ_sf"/>
</dbReference>
<dbReference type="Gene3D" id="3.30.710.10">
    <property type="entry name" value="Potassium Channel Kv1.1, Chain A"/>
    <property type="match status" value="1"/>
</dbReference>
<protein>
    <recommendedName>
        <fullName evidence="1">BTB domain-containing protein</fullName>
    </recommendedName>
</protein>
<dbReference type="PANTHER" id="PTHR47843">
    <property type="entry name" value="BTB DOMAIN-CONTAINING PROTEIN-RELATED"/>
    <property type="match status" value="1"/>
</dbReference>
<dbReference type="Proteomes" id="UP000236546">
    <property type="component" value="Unassembled WGS sequence"/>
</dbReference>
<comment type="caution">
    <text evidence="2">The sequence shown here is derived from an EMBL/GenBank/DDBJ whole genome shotgun (WGS) entry which is preliminary data.</text>
</comment>
<evidence type="ECO:0000313" key="2">
    <source>
        <dbReference type="EMBL" id="PNP39951.1"/>
    </source>
</evidence>
<gene>
    <name evidence="2" type="ORF">TGAMA5MH_08217</name>
</gene>
<proteinExistence type="predicted"/>
<dbReference type="OrthoDB" id="9997739at2759"/>